<dbReference type="GO" id="GO:0046872">
    <property type="term" value="F:metal ion binding"/>
    <property type="evidence" value="ECO:0007669"/>
    <property type="project" value="UniProtKB-KW"/>
</dbReference>
<dbReference type="AlphaFoldDB" id="A0A9W9SI17"/>
<dbReference type="PANTHER" id="PTHR46470:SF2">
    <property type="entry name" value="GLYCERALDEHYDE 3-PHOSPHATE PHOSPHATASE"/>
    <property type="match status" value="1"/>
</dbReference>
<dbReference type="PANTHER" id="PTHR46470">
    <property type="entry name" value="N-ACYLNEURAMINATE-9-PHOSPHATASE"/>
    <property type="match status" value="1"/>
</dbReference>
<dbReference type="Gene3D" id="3.40.50.1000">
    <property type="entry name" value="HAD superfamily/HAD-like"/>
    <property type="match status" value="1"/>
</dbReference>
<protein>
    <recommendedName>
        <fullName evidence="6">HAD-like domain-containing protein</fullName>
    </recommendedName>
</protein>
<dbReference type="Proteomes" id="UP001147747">
    <property type="component" value="Unassembled WGS sequence"/>
</dbReference>
<evidence type="ECO:0000256" key="3">
    <source>
        <dbReference type="ARBA" id="ARBA00022842"/>
    </source>
</evidence>
<evidence type="ECO:0000313" key="5">
    <source>
        <dbReference type="Proteomes" id="UP001147747"/>
    </source>
</evidence>
<keyword evidence="1" id="KW-0479">Metal-binding</keyword>
<dbReference type="RefSeq" id="XP_056482541.1">
    <property type="nucleotide sequence ID" value="XM_056636511.1"/>
</dbReference>
<dbReference type="GO" id="GO:0016791">
    <property type="term" value="F:phosphatase activity"/>
    <property type="evidence" value="ECO:0007669"/>
    <property type="project" value="TreeGrafter"/>
</dbReference>
<reference evidence="4" key="2">
    <citation type="journal article" date="2023" name="IMA Fungus">
        <title>Comparative genomic study of the Penicillium genus elucidates a diverse pangenome and 15 lateral gene transfer events.</title>
        <authorList>
            <person name="Petersen C."/>
            <person name="Sorensen T."/>
            <person name="Nielsen M.R."/>
            <person name="Sondergaard T.E."/>
            <person name="Sorensen J.L."/>
            <person name="Fitzpatrick D.A."/>
            <person name="Frisvad J.C."/>
            <person name="Nielsen K.L."/>
        </authorList>
    </citation>
    <scope>NUCLEOTIDE SEQUENCE</scope>
    <source>
        <strain evidence="4">IBT 29677</strain>
    </source>
</reference>
<dbReference type="InterPro" id="IPR051400">
    <property type="entry name" value="HAD-like_hydrolase"/>
</dbReference>
<dbReference type="InterPro" id="IPR036412">
    <property type="entry name" value="HAD-like_sf"/>
</dbReference>
<dbReference type="InterPro" id="IPR023214">
    <property type="entry name" value="HAD_sf"/>
</dbReference>
<proteinExistence type="predicted"/>
<gene>
    <name evidence="4" type="ORF">N7509_011874</name>
</gene>
<evidence type="ECO:0000256" key="2">
    <source>
        <dbReference type="ARBA" id="ARBA00022801"/>
    </source>
</evidence>
<keyword evidence="3" id="KW-0460">Magnesium</keyword>
<organism evidence="4 5">
    <name type="scientific">Penicillium cosmopolitanum</name>
    <dbReference type="NCBI Taxonomy" id="1131564"/>
    <lineage>
        <taxon>Eukaryota</taxon>
        <taxon>Fungi</taxon>
        <taxon>Dikarya</taxon>
        <taxon>Ascomycota</taxon>
        <taxon>Pezizomycotina</taxon>
        <taxon>Eurotiomycetes</taxon>
        <taxon>Eurotiomycetidae</taxon>
        <taxon>Eurotiales</taxon>
        <taxon>Aspergillaceae</taxon>
        <taxon>Penicillium</taxon>
    </lineage>
</organism>
<dbReference type="Gene3D" id="1.10.150.240">
    <property type="entry name" value="Putative phosphatase, domain 2"/>
    <property type="match status" value="1"/>
</dbReference>
<name>A0A9W9SI17_9EURO</name>
<comment type="caution">
    <text evidence="4">The sequence shown here is derived from an EMBL/GenBank/DDBJ whole genome shotgun (WGS) entry which is preliminary data.</text>
</comment>
<evidence type="ECO:0000256" key="1">
    <source>
        <dbReference type="ARBA" id="ARBA00022723"/>
    </source>
</evidence>
<dbReference type="OrthoDB" id="1694274at2759"/>
<accession>A0A9W9SI17</accession>
<reference evidence="4" key="1">
    <citation type="submission" date="2022-12" db="EMBL/GenBank/DDBJ databases">
        <authorList>
            <person name="Petersen C."/>
        </authorList>
    </citation>
    <scope>NUCLEOTIDE SEQUENCE</scope>
    <source>
        <strain evidence="4">IBT 29677</strain>
    </source>
</reference>
<evidence type="ECO:0008006" key="6">
    <source>
        <dbReference type="Google" id="ProtNLM"/>
    </source>
</evidence>
<dbReference type="CDD" id="cd01427">
    <property type="entry name" value="HAD_like"/>
    <property type="match status" value="1"/>
</dbReference>
<dbReference type="Pfam" id="PF00702">
    <property type="entry name" value="Hydrolase"/>
    <property type="match status" value="1"/>
</dbReference>
<dbReference type="SUPFAM" id="SSF56784">
    <property type="entry name" value="HAD-like"/>
    <property type="match status" value="1"/>
</dbReference>
<dbReference type="SFLD" id="SFLDG01129">
    <property type="entry name" value="C1.5:_HAD__Beta-PGM__Phosphata"/>
    <property type="match status" value="1"/>
</dbReference>
<sequence>MSESTSIASTLAQKKWFGFDLDDTLHEFRKASAQASQSVFEVIHSHTDVNIESLKSSYSEILQSATADAFTDGRTSTDYRRDRFTRLLQAHGINELGQEDHYIAHLLGVYKSSLGSSLTLKAGALSFLQALKQRGKKIVVVTEGPTDAQEWTIRELGLEPYVDVLVTTNEAGCSKVDGLFGVMLDKFEIHSEDLIYFGDNAIRDIQASRKEGILAVLYDETQESQLVDFHDLRINSWDALKGILNQE</sequence>
<dbReference type="GeneID" id="81375491"/>
<keyword evidence="2" id="KW-0378">Hydrolase</keyword>
<dbReference type="SFLD" id="SFLDS00003">
    <property type="entry name" value="Haloacid_Dehalogenase"/>
    <property type="match status" value="1"/>
</dbReference>
<evidence type="ECO:0000313" key="4">
    <source>
        <dbReference type="EMBL" id="KAJ5378755.1"/>
    </source>
</evidence>
<dbReference type="InterPro" id="IPR023198">
    <property type="entry name" value="PGP-like_dom2"/>
</dbReference>
<dbReference type="EMBL" id="JAPZBU010000011">
    <property type="protein sequence ID" value="KAJ5378755.1"/>
    <property type="molecule type" value="Genomic_DNA"/>
</dbReference>
<keyword evidence="5" id="KW-1185">Reference proteome</keyword>